<dbReference type="OrthoDB" id="1221582at2"/>
<evidence type="ECO:0000256" key="1">
    <source>
        <dbReference type="ARBA" id="ARBA00022737"/>
    </source>
</evidence>
<feature type="signal peptide" evidence="4">
    <location>
        <begin position="1"/>
        <end position="19"/>
    </location>
</feature>
<dbReference type="Pfam" id="PF13181">
    <property type="entry name" value="TPR_8"/>
    <property type="match status" value="1"/>
</dbReference>
<dbReference type="EMBL" id="CP022743">
    <property type="protein sequence ID" value="ASU34109.1"/>
    <property type="molecule type" value="Genomic_DNA"/>
</dbReference>
<dbReference type="SUPFAM" id="SSF48452">
    <property type="entry name" value="TPR-like"/>
    <property type="match status" value="1"/>
</dbReference>
<keyword evidence="1" id="KW-0677">Repeat</keyword>
<dbReference type="SMART" id="SM00028">
    <property type="entry name" value="TPR"/>
    <property type="match status" value="5"/>
</dbReference>
<evidence type="ECO:0000313" key="6">
    <source>
        <dbReference type="Proteomes" id="UP000215002"/>
    </source>
</evidence>
<keyword evidence="4" id="KW-0732">Signal</keyword>
<name>A0A223NW38_9SPHI</name>
<feature type="chain" id="PRO_5012081516" description="Tetratricopeptide repeat-containing protein" evidence="4">
    <location>
        <begin position="20"/>
        <end position="380"/>
    </location>
</feature>
<organism evidence="5 6">
    <name type="scientific">Mucilaginibacter xinganensis</name>
    <dbReference type="NCBI Taxonomy" id="1234841"/>
    <lineage>
        <taxon>Bacteria</taxon>
        <taxon>Pseudomonadati</taxon>
        <taxon>Bacteroidota</taxon>
        <taxon>Sphingobacteriia</taxon>
        <taxon>Sphingobacteriales</taxon>
        <taxon>Sphingobacteriaceae</taxon>
        <taxon>Mucilaginibacter</taxon>
    </lineage>
</organism>
<protein>
    <recommendedName>
        <fullName evidence="7">Tetratricopeptide repeat-containing protein</fullName>
    </recommendedName>
</protein>
<evidence type="ECO:0008006" key="7">
    <source>
        <dbReference type="Google" id="ProtNLM"/>
    </source>
</evidence>
<evidence type="ECO:0000256" key="2">
    <source>
        <dbReference type="ARBA" id="ARBA00022803"/>
    </source>
</evidence>
<dbReference type="SUPFAM" id="SSF81901">
    <property type="entry name" value="HCP-like"/>
    <property type="match status" value="1"/>
</dbReference>
<dbReference type="RefSeq" id="WP_094570501.1">
    <property type="nucleotide sequence ID" value="NZ_CP022743.1"/>
</dbReference>
<dbReference type="PANTHER" id="PTHR45586">
    <property type="entry name" value="TPR REPEAT-CONTAINING PROTEIN PA4667"/>
    <property type="match status" value="1"/>
</dbReference>
<feature type="repeat" description="TPR" evidence="3">
    <location>
        <begin position="158"/>
        <end position="191"/>
    </location>
</feature>
<dbReference type="KEGG" id="muc:MuYL_2219"/>
<dbReference type="InterPro" id="IPR051012">
    <property type="entry name" value="CellSynth/LPSAsmb/PSIAsmb"/>
</dbReference>
<dbReference type="AlphaFoldDB" id="A0A223NW38"/>
<sequence length="380" mass="43313">MKSIFTSILILCAFISASAQQNKIDDAQLMEYFQSQRYNDAALYLKKNFPEPVTDLKILSRLAYASQMANKLQDAEGYYQRAYEMDTSNYTILFNMAGINLRRGNYPKAEQFYKQIVSRDTSNFSAYTQLASLAERKNDTLGAIGYFEHANRINPADVDVASELGDFYTALKHFDKALKVLNKAAETDPDNVIILLSTVKLTYSESKWPETIAICNRLIQLGSSNAMILTKLGIAYYNMNNYVCGAETLAGLHGMEQTEYTDYYTALCYKALKDNRQAIYFLNLAIVQGISDNIATYYGEIADCEVKLNKNKKAAMAYEKALQFKDGPILYYLLANLYDTKLHDKKNARIYYRKFLASNPRGKQQTYIAYVKSRIDELKN</sequence>
<evidence type="ECO:0000256" key="3">
    <source>
        <dbReference type="PROSITE-ProRule" id="PRU00339"/>
    </source>
</evidence>
<reference evidence="5 6" key="1">
    <citation type="submission" date="2017-08" db="EMBL/GenBank/DDBJ databases">
        <title>Complete genome sequence of Mucilaginibacter sp. strain BJC16-A31.</title>
        <authorList>
            <consortium name="Henan University of Science and Technology"/>
            <person name="You X."/>
        </authorList>
    </citation>
    <scope>NUCLEOTIDE SEQUENCE [LARGE SCALE GENOMIC DNA]</scope>
    <source>
        <strain evidence="5 6">BJC16-A31</strain>
    </source>
</reference>
<dbReference type="PROSITE" id="PS50005">
    <property type="entry name" value="TPR"/>
    <property type="match status" value="1"/>
</dbReference>
<dbReference type="PANTHER" id="PTHR45586:SF1">
    <property type="entry name" value="LIPOPOLYSACCHARIDE ASSEMBLY PROTEIN B"/>
    <property type="match status" value="1"/>
</dbReference>
<keyword evidence="2 3" id="KW-0802">TPR repeat</keyword>
<keyword evidence="6" id="KW-1185">Reference proteome</keyword>
<dbReference type="InterPro" id="IPR011990">
    <property type="entry name" value="TPR-like_helical_dom_sf"/>
</dbReference>
<accession>A0A223NW38</accession>
<dbReference type="InterPro" id="IPR019734">
    <property type="entry name" value="TPR_rpt"/>
</dbReference>
<evidence type="ECO:0000313" key="5">
    <source>
        <dbReference type="EMBL" id="ASU34109.1"/>
    </source>
</evidence>
<dbReference type="Gene3D" id="1.25.40.10">
    <property type="entry name" value="Tetratricopeptide repeat domain"/>
    <property type="match status" value="2"/>
</dbReference>
<proteinExistence type="predicted"/>
<evidence type="ECO:0000256" key="4">
    <source>
        <dbReference type="SAM" id="SignalP"/>
    </source>
</evidence>
<gene>
    <name evidence="5" type="ORF">MuYL_2219</name>
</gene>
<dbReference type="Proteomes" id="UP000215002">
    <property type="component" value="Chromosome"/>
</dbReference>
<dbReference type="Pfam" id="PF14559">
    <property type="entry name" value="TPR_19"/>
    <property type="match status" value="2"/>
</dbReference>